<evidence type="ECO:0000313" key="2">
    <source>
        <dbReference type="Proteomes" id="UP000887013"/>
    </source>
</evidence>
<gene>
    <name evidence="1" type="ORF">NPIL_102681</name>
</gene>
<protein>
    <submittedName>
        <fullName evidence="1">Uncharacterized protein</fullName>
    </submittedName>
</protein>
<organism evidence="1 2">
    <name type="scientific">Nephila pilipes</name>
    <name type="common">Giant wood spider</name>
    <name type="synonym">Nephila maculata</name>
    <dbReference type="NCBI Taxonomy" id="299642"/>
    <lineage>
        <taxon>Eukaryota</taxon>
        <taxon>Metazoa</taxon>
        <taxon>Ecdysozoa</taxon>
        <taxon>Arthropoda</taxon>
        <taxon>Chelicerata</taxon>
        <taxon>Arachnida</taxon>
        <taxon>Araneae</taxon>
        <taxon>Araneomorphae</taxon>
        <taxon>Entelegynae</taxon>
        <taxon>Araneoidea</taxon>
        <taxon>Nephilidae</taxon>
        <taxon>Nephila</taxon>
    </lineage>
</organism>
<dbReference type="EMBL" id="BMAW01042923">
    <property type="protein sequence ID" value="GFS36774.1"/>
    <property type="molecule type" value="Genomic_DNA"/>
</dbReference>
<evidence type="ECO:0000313" key="1">
    <source>
        <dbReference type="EMBL" id="GFS36774.1"/>
    </source>
</evidence>
<keyword evidence="2" id="KW-1185">Reference proteome</keyword>
<dbReference type="AlphaFoldDB" id="A0A8X6J5B6"/>
<dbReference type="Proteomes" id="UP000887013">
    <property type="component" value="Unassembled WGS sequence"/>
</dbReference>
<accession>A0A8X6J5B6</accession>
<name>A0A8X6J5B6_NEPPI</name>
<proteinExistence type="predicted"/>
<sequence>MLKSFSPHYRKYVSQRRCTLSPRWVLTLKACQRFSPGFPFSHFGFLIIVSVSDDLRPSFYFCAFSLTPSGTSGISFPSVTIKEQMLASPTPCSSLLLNRNAHGHRQHT</sequence>
<reference evidence="1" key="1">
    <citation type="submission" date="2020-08" db="EMBL/GenBank/DDBJ databases">
        <title>Multicomponent nature underlies the extraordinary mechanical properties of spider dragline silk.</title>
        <authorList>
            <person name="Kono N."/>
            <person name="Nakamura H."/>
            <person name="Mori M."/>
            <person name="Yoshida Y."/>
            <person name="Ohtoshi R."/>
            <person name="Malay A.D."/>
            <person name="Moran D.A.P."/>
            <person name="Tomita M."/>
            <person name="Numata K."/>
            <person name="Arakawa K."/>
        </authorList>
    </citation>
    <scope>NUCLEOTIDE SEQUENCE</scope>
</reference>
<comment type="caution">
    <text evidence="1">The sequence shown here is derived from an EMBL/GenBank/DDBJ whole genome shotgun (WGS) entry which is preliminary data.</text>
</comment>